<reference evidence="2" key="1">
    <citation type="journal article" date="2019" name="Int. J. Syst. Evol. Microbiol.">
        <title>The Global Catalogue of Microorganisms (GCM) 10K type strain sequencing project: providing services to taxonomists for standard genome sequencing and annotation.</title>
        <authorList>
            <consortium name="The Broad Institute Genomics Platform"/>
            <consortium name="The Broad Institute Genome Sequencing Center for Infectious Disease"/>
            <person name="Wu L."/>
            <person name="Ma J."/>
        </authorList>
    </citation>
    <scope>NUCLEOTIDE SEQUENCE [LARGE SCALE GENOMIC DNA]</scope>
    <source>
        <strain evidence="2">CCM 8979</strain>
    </source>
</reference>
<sequence>MAESGDYDHFEVKLSKSHKTLTVSNLFFDKDWNSHRTYTKMHSFTHFPKWHGHAAK</sequence>
<proteinExistence type="predicted"/>
<dbReference type="Proteomes" id="UP001597189">
    <property type="component" value="Unassembled WGS sequence"/>
</dbReference>
<evidence type="ECO:0000313" key="2">
    <source>
        <dbReference type="Proteomes" id="UP001597189"/>
    </source>
</evidence>
<organism evidence="1 2">
    <name type="scientific">Levilactobacillus lanxiensis</name>
    <dbReference type="NCBI Taxonomy" id="2799568"/>
    <lineage>
        <taxon>Bacteria</taxon>
        <taxon>Bacillati</taxon>
        <taxon>Bacillota</taxon>
        <taxon>Bacilli</taxon>
        <taxon>Lactobacillales</taxon>
        <taxon>Lactobacillaceae</taxon>
        <taxon>Levilactobacillus</taxon>
    </lineage>
</organism>
<comment type="caution">
    <text evidence="1">The sequence shown here is derived from an EMBL/GenBank/DDBJ whole genome shotgun (WGS) entry which is preliminary data.</text>
</comment>
<dbReference type="RefSeq" id="WP_203644307.1">
    <property type="nucleotide sequence ID" value="NZ_BOLN01000003.1"/>
</dbReference>
<protein>
    <submittedName>
        <fullName evidence="1">Uncharacterized protein</fullName>
    </submittedName>
</protein>
<dbReference type="EMBL" id="JBHTOD010000003">
    <property type="protein sequence ID" value="MFD1454873.1"/>
    <property type="molecule type" value="Genomic_DNA"/>
</dbReference>
<accession>A0ABW4D4K9</accession>
<evidence type="ECO:0000313" key="1">
    <source>
        <dbReference type="EMBL" id="MFD1454873.1"/>
    </source>
</evidence>
<name>A0ABW4D4K9_9LACO</name>
<keyword evidence="2" id="KW-1185">Reference proteome</keyword>
<gene>
    <name evidence="1" type="ORF">ACFQ44_04120</name>
</gene>